<sequence length="163" mass="17966">IRSLNARISTTLIAYCDADYAGDVDTKRSTTGYVFLMYGGPVSWSSGLQPTVAASTVKAEYMSAAQSVKEALWFRKLGGDLELDFGTVLIYCDNQGPIRLLKHPIASQRLKHIDVIHHFARERVARKEVAFAYCGTEDMKADIMTKALAPGKFKKCKSEIGIA</sequence>
<dbReference type="Proteomes" id="UP000054558">
    <property type="component" value="Unassembled WGS sequence"/>
</dbReference>
<evidence type="ECO:0000313" key="2">
    <source>
        <dbReference type="Proteomes" id="UP000054558"/>
    </source>
</evidence>
<name>A0A1Y1I944_KLENI</name>
<dbReference type="PANTHER" id="PTHR11439:SF491">
    <property type="entry name" value="INTEGRASE CATALYTIC DOMAIN-CONTAINING PROTEIN"/>
    <property type="match status" value="1"/>
</dbReference>
<dbReference type="CDD" id="cd09272">
    <property type="entry name" value="RNase_HI_RT_Ty1"/>
    <property type="match status" value="1"/>
</dbReference>
<proteinExistence type="predicted"/>
<gene>
    <name evidence="1" type="ORF">KFL_001980010</name>
</gene>
<reference evidence="1 2" key="1">
    <citation type="journal article" date="2014" name="Nat. Commun.">
        <title>Klebsormidium flaccidum genome reveals primary factors for plant terrestrial adaptation.</title>
        <authorList>
            <person name="Hori K."/>
            <person name="Maruyama F."/>
            <person name="Fujisawa T."/>
            <person name="Togashi T."/>
            <person name="Yamamoto N."/>
            <person name="Seo M."/>
            <person name="Sato S."/>
            <person name="Yamada T."/>
            <person name="Mori H."/>
            <person name="Tajima N."/>
            <person name="Moriyama T."/>
            <person name="Ikeuchi M."/>
            <person name="Watanabe M."/>
            <person name="Wada H."/>
            <person name="Kobayashi K."/>
            <person name="Saito M."/>
            <person name="Masuda T."/>
            <person name="Sasaki-Sekimoto Y."/>
            <person name="Mashiguchi K."/>
            <person name="Awai K."/>
            <person name="Shimojima M."/>
            <person name="Masuda S."/>
            <person name="Iwai M."/>
            <person name="Nobusawa T."/>
            <person name="Narise T."/>
            <person name="Kondo S."/>
            <person name="Saito H."/>
            <person name="Sato R."/>
            <person name="Murakawa M."/>
            <person name="Ihara Y."/>
            <person name="Oshima-Yamada Y."/>
            <person name="Ohtaka K."/>
            <person name="Satoh M."/>
            <person name="Sonobe K."/>
            <person name="Ishii M."/>
            <person name="Ohtani R."/>
            <person name="Kanamori-Sato M."/>
            <person name="Honoki R."/>
            <person name="Miyazaki D."/>
            <person name="Mochizuki H."/>
            <person name="Umetsu J."/>
            <person name="Higashi K."/>
            <person name="Shibata D."/>
            <person name="Kamiya Y."/>
            <person name="Sato N."/>
            <person name="Nakamura Y."/>
            <person name="Tabata S."/>
            <person name="Ida S."/>
            <person name="Kurokawa K."/>
            <person name="Ohta H."/>
        </authorList>
    </citation>
    <scope>NUCLEOTIDE SEQUENCE [LARGE SCALE GENOMIC DNA]</scope>
    <source>
        <strain evidence="1 2">NIES-2285</strain>
    </source>
</reference>
<organism evidence="1 2">
    <name type="scientific">Klebsormidium nitens</name>
    <name type="common">Green alga</name>
    <name type="synonym">Ulothrix nitens</name>
    <dbReference type="NCBI Taxonomy" id="105231"/>
    <lineage>
        <taxon>Eukaryota</taxon>
        <taxon>Viridiplantae</taxon>
        <taxon>Streptophyta</taxon>
        <taxon>Klebsormidiophyceae</taxon>
        <taxon>Klebsormidiales</taxon>
        <taxon>Klebsormidiaceae</taxon>
        <taxon>Klebsormidium</taxon>
    </lineage>
</organism>
<dbReference type="PANTHER" id="PTHR11439">
    <property type="entry name" value="GAG-POL-RELATED RETROTRANSPOSON"/>
    <property type="match status" value="1"/>
</dbReference>
<protein>
    <recommendedName>
        <fullName evidence="3">Reverse transcriptase Ty1/copia-type domain-containing protein</fullName>
    </recommendedName>
</protein>
<dbReference type="OMA" id="DNQGPIR"/>
<feature type="non-terminal residue" evidence="1">
    <location>
        <position position="1"/>
    </location>
</feature>
<dbReference type="AlphaFoldDB" id="A0A1Y1I944"/>
<evidence type="ECO:0000313" key="1">
    <source>
        <dbReference type="EMBL" id="GAQ84618.1"/>
    </source>
</evidence>
<dbReference type="STRING" id="105231.A0A1Y1I944"/>
<dbReference type="EMBL" id="DF237147">
    <property type="protein sequence ID" value="GAQ84618.1"/>
    <property type="molecule type" value="Genomic_DNA"/>
</dbReference>
<evidence type="ECO:0008006" key="3">
    <source>
        <dbReference type="Google" id="ProtNLM"/>
    </source>
</evidence>
<dbReference type="OrthoDB" id="418237at2759"/>
<accession>A0A1Y1I944</accession>
<keyword evidence="2" id="KW-1185">Reference proteome</keyword>